<evidence type="ECO:0000313" key="1">
    <source>
        <dbReference type="EMBL" id="CAD8301424.1"/>
    </source>
</evidence>
<sequence>MLMLHSENSFCRTAMGCACREEHQSCTECVHASHPVCVGFDTPSCGMQSSTMRRYVMSNSQRRLISLLSVGIRRGSCSRPICLEQSTSELASDYLEEPSDDSWKRPSTDRLLEDVGTADAMLRLPMEAEISPPIPIPSATCLRTVAARDEWAQLHRARVVYKLRIESEAKRAQRSGAPKQQR</sequence>
<proteinExistence type="predicted"/>
<accession>A0A7R9Z1Q5</accession>
<dbReference type="AlphaFoldDB" id="A0A7R9Z1Q5"/>
<protein>
    <submittedName>
        <fullName evidence="1">Uncharacterized protein</fullName>
    </submittedName>
</protein>
<reference evidence="1" key="1">
    <citation type="submission" date="2021-01" db="EMBL/GenBank/DDBJ databases">
        <authorList>
            <person name="Corre E."/>
            <person name="Pelletier E."/>
            <person name="Niang G."/>
            <person name="Scheremetjew M."/>
            <person name="Finn R."/>
            <person name="Kale V."/>
            <person name="Holt S."/>
            <person name="Cochrane G."/>
            <person name="Meng A."/>
            <person name="Brown T."/>
            <person name="Cohen L."/>
        </authorList>
    </citation>
    <scope>NUCLEOTIDE SEQUENCE</scope>
    <source>
        <strain evidence="1">CCMP219</strain>
    </source>
</reference>
<gene>
    <name evidence="1" type="ORF">CEUR00632_LOCUS16049</name>
</gene>
<dbReference type="EMBL" id="HBEC01034563">
    <property type="protein sequence ID" value="CAD8301424.1"/>
    <property type="molecule type" value="Transcribed_RNA"/>
</dbReference>
<name>A0A7R9Z1Q5_9CHLO</name>
<organism evidence="1">
    <name type="scientific">Chlamydomonas euryale</name>
    <dbReference type="NCBI Taxonomy" id="1486919"/>
    <lineage>
        <taxon>Eukaryota</taxon>
        <taxon>Viridiplantae</taxon>
        <taxon>Chlorophyta</taxon>
        <taxon>core chlorophytes</taxon>
        <taxon>Chlorophyceae</taxon>
        <taxon>CS clade</taxon>
        <taxon>Chlamydomonadales</taxon>
        <taxon>Chlamydomonadaceae</taxon>
        <taxon>Chlamydomonas</taxon>
    </lineage>
</organism>